<keyword evidence="5" id="KW-0186">Copper</keyword>
<dbReference type="AlphaFoldDB" id="A0A067LYP7"/>
<evidence type="ECO:0000313" key="14">
    <source>
        <dbReference type="Proteomes" id="UP000027195"/>
    </source>
</evidence>
<dbReference type="Proteomes" id="UP000027195">
    <property type="component" value="Unassembled WGS sequence"/>
</dbReference>
<dbReference type="GO" id="GO:0008810">
    <property type="term" value="F:cellulase activity"/>
    <property type="evidence" value="ECO:0007669"/>
    <property type="project" value="UniProtKB-UniRule"/>
</dbReference>
<keyword evidence="9 10" id="KW-0624">Polysaccharide degradation</keyword>
<dbReference type="Gene3D" id="2.70.50.70">
    <property type="match status" value="1"/>
</dbReference>
<reference evidence="14" key="1">
    <citation type="journal article" date="2014" name="Proc. Natl. Acad. Sci. U.S.A.">
        <title>Extensive sampling of basidiomycete genomes demonstrates inadequacy of the white-rot/brown-rot paradigm for wood decay fungi.</title>
        <authorList>
            <person name="Riley R."/>
            <person name="Salamov A.A."/>
            <person name="Brown D.W."/>
            <person name="Nagy L.G."/>
            <person name="Floudas D."/>
            <person name="Held B.W."/>
            <person name="Levasseur A."/>
            <person name="Lombard V."/>
            <person name="Morin E."/>
            <person name="Otillar R."/>
            <person name="Lindquist E.A."/>
            <person name="Sun H."/>
            <person name="LaButti K.M."/>
            <person name="Schmutz J."/>
            <person name="Jabbour D."/>
            <person name="Luo H."/>
            <person name="Baker S.E."/>
            <person name="Pisabarro A.G."/>
            <person name="Walton J.D."/>
            <person name="Blanchette R.A."/>
            <person name="Henrissat B."/>
            <person name="Martin F."/>
            <person name="Cullen D."/>
            <person name="Hibbett D.S."/>
            <person name="Grigoriev I.V."/>
        </authorList>
    </citation>
    <scope>NUCLEOTIDE SEQUENCE [LARGE SCALE GENOMIC DNA]</scope>
    <source>
        <strain evidence="14">FD-172 SS1</strain>
    </source>
</reference>
<keyword evidence="14" id="KW-1185">Reference proteome</keyword>
<evidence type="ECO:0000256" key="6">
    <source>
        <dbReference type="ARBA" id="ARBA00023033"/>
    </source>
</evidence>
<evidence type="ECO:0000256" key="2">
    <source>
        <dbReference type="ARBA" id="ARBA00022729"/>
    </source>
</evidence>
<feature type="signal peptide" evidence="11">
    <location>
        <begin position="1"/>
        <end position="19"/>
    </location>
</feature>
<dbReference type="GO" id="GO:0005576">
    <property type="term" value="C:extracellular region"/>
    <property type="evidence" value="ECO:0007669"/>
    <property type="project" value="UniProtKB-SubCell"/>
</dbReference>
<keyword evidence="4" id="KW-0560">Oxidoreductase</keyword>
<evidence type="ECO:0000256" key="3">
    <source>
        <dbReference type="ARBA" id="ARBA00023001"/>
    </source>
</evidence>
<dbReference type="GO" id="GO:0004497">
    <property type="term" value="F:monooxygenase activity"/>
    <property type="evidence" value="ECO:0007669"/>
    <property type="project" value="UniProtKB-KW"/>
</dbReference>
<dbReference type="Pfam" id="PF03443">
    <property type="entry name" value="AA9"/>
    <property type="match status" value="1"/>
</dbReference>
<dbReference type="EC" id="1.14.99.56" evidence="10"/>
<evidence type="ECO:0000256" key="5">
    <source>
        <dbReference type="ARBA" id="ARBA00023008"/>
    </source>
</evidence>
<evidence type="ECO:0000256" key="7">
    <source>
        <dbReference type="ARBA" id="ARBA00023157"/>
    </source>
</evidence>
<proteinExistence type="predicted"/>
<dbReference type="GO" id="GO:0030248">
    <property type="term" value="F:cellulose binding"/>
    <property type="evidence" value="ECO:0007669"/>
    <property type="project" value="UniProtKB-UniRule"/>
</dbReference>
<keyword evidence="10" id="KW-0964">Secreted</keyword>
<comment type="domain">
    <text evidence="10">Has a modular structure: an endo-beta-1,4-glucanase catalytic module at the N-terminus, a linker rich in serines and threonines, and a C-terminal carbohydrate-binding module (CBM).</text>
</comment>
<gene>
    <name evidence="13" type="ORF">BOTBODRAFT_564265</name>
</gene>
<dbReference type="InParanoid" id="A0A067LYP7"/>
<keyword evidence="2 11" id="KW-0732">Signal</keyword>
<keyword evidence="3 10" id="KW-0136">Cellulose degradation</keyword>
<organism evidence="13 14">
    <name type="scientific">Botryobasidium botryosum (strain FD-172 SS1)</name>
    <dbReference type="NCBI Taxonomy" id="930990"/>
    <lineage>
        <taxon>Eukaryota</taxon>
        <taxon>Fungi</taxon>
        <taxon>Dikarya</taxon>
        <taxon>Basidiomycota</taxon>
        <taxon>Agaricomycotina</taxon>
        <taxon>Agaricomycetes</taxon>
        <taxon>Cantharellales</taxon>
        <taxon>Botryobasidiaceae</taxon>
        <taxon>Botryobasidium</taxon>
    </lineage>
</organism>
<feature type="chain" id="PRO_5001644234" description="AA9 family lytic polysaccharide monooxygenase" evidence="11">
    <location>
        <begin position="20"/>
        <end position="236"/>
    </location>
</feature>
<evidence type="ECO:0000256" key="4">
    <source>
        <dbReference type="ARBA" id="ARBA00023002"/>
    </source>
</evidence>
<sequence>MKFTSAIASAILLATSASAHTIITELYVNGASQGLHNCLRLPSYDGPITDVNSGDLTCNGGPNPLNTVSKNACTVAAGSQVSVRWAHTLTSGSNDVIDASHKGPVMFYLAKVSNAVTSTPPTSGWFKIYEDGFNGSQWAVDKLIANGGKVSFTIPSCIPAGDYLLRGELALHSAGSYPGAQFYMECAQIKITGGGSKSPTTVNIPGAYKGSDPGVTFNLYAGAKTYTIPGPRPFTC</sequence>
<comment type="subcellular location">
    <subcellularLocation>
        <location evidence="10">Secreted</location>
    </subcellularLocation>
</comment>
<accession>A0A067LYP7</accession>
<evidence type="ECO:0000313" key="13">
    <source>
        <dbReference type="EMBL" id="KDQ08553.1"/>
    </source>
</evidence>
<evidence type="ECO:0000256" key="10">
    <source>
        <dbReference type="RuleBase" id="RU368122"/>
    </source>
</evidence>
<keyword evidence="1" id="KW-0479">Metal-binding</keyword>
<dbReference type="PANTHER" id="PTHR33353:SF18">
    <property type="entry name" value="ENDOGLUCANASE II"/>
    <property type="match status" value="1"/>
</dbReference>
<comment type="function">
    <text evidence="10">Lytic polysaccharide monooxygenase (LMPO) that depolymerizes crystalline and amorphous polysaccharides via the oxidation of scissile alpha- or beta-(1-4)-glycosidic bonds, yielding C1 and/or C4 oxidation products. Catalysis by LPMOs requires the reduction of the active-site copper from Cu(II) to Cu(I) by a reducing agent and H(2)O(2) or O(2) as a cosubstrate.</text>
</comment>
<keyword evidence="7 10" id="KW-1015">Disulfide bond</keyword>
<evidence type="ECO:0000259" key="12">
    <source>
        <dbReference type="Pfam" id="PF03443"/>
    </source>
</evidence>
<evidence type="ECO:0000256" key="8">
    <source>
        <dbReference type="ARBA" id="ARBA00023277"/>
    </source>
</evidence>
<keyword evidence="6" id="KW-0503">Monooxygenase</keyword>
<feature type="domain" description="Auxiliary Activity family 9 catalytic" evidence="12">
    <location>
        <begin position="20"/>
        <end position="224"/>
    </location>
</feature>
<evidence type="ECO:0000256" key="9">
    <source>
        <dbReference type="ARBA" id="ARBA00023326"/>
    </source>
</evidence>
<dbReference type="OrthoDB" id="2525337at2759"/>
<dbReference type="GO" id="GO:0030245">
    <property type="term" value="P:cellulose catabolic process"/>
    <property type="evidence" value="ECO:0007669"/>
    <property type="project" value="UniProtKB-UniRule"/>
</dbReference>
<name>A0A067LYP7_BOTB1</name>
<evidence type="ECO:0000256" key="1">
    <source>
        <dbReference type="ARBA" id="ARBA00022723"/>
    </source>
</evidence>
<dbReference type="PANTHER" id="PTHR33353">
    <property type="entry name" value="PUTATIVE (AFU_ORTHOLOGUE AFUA_1G12560)-RELATED"/>
    <property type="match status" value="1"/>
</dbReference>
<dbReference type="HOGENOM" id="CLU_031730_0_2_1"/>
<evidence type="ECO:0000256" key="11">
    <source>
        <dbReference type="SAM" id="SignalP"/>
    </source>
</evidence>
<keyword evidence="13" id="KW-0378">Hydrolase</keyword>
<dbReference type="EMBL" id="KL198089">
    <property type="protein sequence ID" value="KDQ08553.1"/>
    <property type="molecule type" value="Genomic_DNA"/>
</dbReference>
<dbReference type="InterPro" id="IPR005103">
    <property type="entry name" value="AA9_LPMO"/>
</dbReference>
<dbReference type="InterPro" id="IPR049892">
    <property type="entry name" value="AA9"/>
</dbReference>
<protein>
    <recommendedName>
        <fullName evidence="10">AA9 family lytic polysaccharide monooxygenase</fullName>
        <ecNumber evidence="10">1.14.99.56</ecNumber>
    </recommendedName>
    <alternativeName>
        <fullName evidence="10">Endo-beta-1,4-glucanase</fullName>
    </alternativeName>
    <alternativeName>
        <fullName evidence="10">Glycosyl hydrolase 61 family protein</fullName>
    </alternativeName>
</protein>
<comment type="catalytic activity">
    <reaction evidence="10">
        <text>[(1-&gt;4)-beta-D-glucosyl]n+m + reduced acceptor + O2 = 4-dehydro-beta-D-glucosyl-[(1-&gt;4)-beta-D-glucosyl]n-1 + [(1-&gt;4)-beta-D-glucosyl]m + acceptor + H2O.</text>
        <dbReference type="EC" id="1.14.99.56"/>
    </reaction>
</comment>
<dbReference type="CDD" id="cd21175">
    <property type="entry name" value="LPMO_AA9"/>
    <property type="match status" value="1"/>
</dbReference>
<dbReference type="GO" id="GO:0046872">
    <property type="term" value="F:metal ion binding"/>
    <property type="evidence" value="ECO:0007669"/>
    <property type="project" value="UniProtKB-KW"/>
</dbReference>
<keyword evidence="8 10" id="KW-0119">Carbohydrate metabolism</keyword>
<dbReference type="STRING" id="930990.A0A067LYP7"/>